<dbReference type="Proteomes" id="UP001148786">
    <property type="component" value="Unassembled WGS sequence"/>
</dbReference>
<name>A0A9W8JV56_9AGAR</name>
<evidence type="ECO:0000313" key="1">
    <source>
        <dbReference type="EMBL" id="KAJ3503088.1"/>
    </source>
</evidence>
<comment type="caution">
    <text evidence="1">The sequence shown here is derived from an EMBL/GenBank/DDBJ whole genome shotgun (WGS) entry which is preliminary data.</text>
</comment>
<gene>
    <name evidence="1" type="ORF">NLJ89_g8590</name>
</gene>
<accession>A0A9W8JV56</accession>
<dbReference type="AlphaFoldDB" id="A0A9W8JV56"/>
<dbReference type="OrthoDB" id="3237970at2759"/>
<protein>
    <submittedName>
        <fullName evidence="1">Uncharacterized protein</fullName>
    </submittedName>
</protein>
<organism evidence="1 2">
    <name type="scientific">Agrocybe chaxingu</name>
    <dbReference type="NCBI Taxonomy" id="84603"/>
    <lineage>
        <taxon>Eukaryota</taxon>
        <taxon>Fungi</taxon>
        <taxon>Dikarya</taxon>
        <taxon>Basidiomycota</taxon>
        <taxon>Agaricomycotina</taxon>
        <taxon>Agaricomycetes</taxon>
        <taxon>Agaricomycetidae</taxon>
        <taxon>Agaricales</taxon>
        <taxon>Agaricineae</taxon>
        <taxon>Strophariaceae</taxon>
        <taxon>Agrocybe</taxon>
    </lineage>
</organism>
<evidence type="ECO:0000313" key="2">
    <source>
        <dbReference type="Proteomes" id="UP001148786"/>
    </source>
</evidence>
<dbReference type="EMBL" id="JANKHO010001188">
    <property type="protein sequence ID" value="KAJ3503088.1"/>
    <property type="molecule type" value="Genomic_DNA"/>
</dbReference>
<reference evidence="1" key="1">
    <citation type="submission" date="2022-07" db="EMBL/GenBank/DDBJ databases">
        <title>Genome Sequence of Agrocybe chaxingu.</title>
        <authorList>
            <person name="Buettner E."/>
        </authorList>
    </citation>
    <scope>NUCLEOTIDE SEQUENCE</scope>
    <source>
        <strain evidence="1">MP-N11</strain>
    </source>
</reference>
<sequence length="87" mass="10407">MRATATRLVRVIPRSVLKADQKVYNPPYPQTRDRTRPTLMDALMMDRDRQPELWPLNLRLEPQLKKEVFKEVKPSFRSALKKMTKER</sequence>
<keyword evidence="2" id="KW-1185">Reference proteome</keyword>
<proteinExistence type="predicted"/>